<dbReference type="PANTHER" id="PTHR43861">
    <property type="entry name" value="TRANS-ACONITATE 2-METHYLTRANSFERASE-RELATED"/>
    <property type="match status" value="1"/>
</dbReference>
<evidence type="ECO:0000313" key="3">
    <source>
        <dbReference type="Proteomes" id="UP001565220"/>
    </source>
</evidence>
<dbReference type="Proteomes" id="UP001565220">
    <property type="component" value="Unassembled WGS sequence"/>
</dbReference>
<keyword evidence="3" id="KW-1185">Reference proteome</keyword>
<dbReference type="EMBL" id="JBGFFE010000013">
    <property type="protein sequence ID" value="MEY8763943.1"/>
    <property type="molecule type" value="Genomic_DNA"/>
</dbReference>
<evidence type="ECO:0000259" key="1">
    <source>
        <dbReference type="Pfam" id="PF08241"/>
    </source>
</evidence>
<dbReference type="GO" id="GO:0008168">
    <property type="term" value="F:methyltransferase activity"/>
    <property type="evidence" value="ECO:0007669"/>
    <property type="project" value="UniProtKB-KW"/>
</dbReference>
<dbReference type="SUPFAM" id="SSF53335">
    <property type="entry name" value="S-adenosyl-L-methionine-dependent methyltransferases"/>
    <property type="match status" value="1"/>
</dbReference>
<dbReference type="GO" id="GO:0032259">
    <property type="term" value="P:methylation"/>
    <property type="evidence" value="ECO:0007669"/>
    <property type="project" value="UniProtKB-KW"/>
</dbReference>
<dbReference type="EC" id="2.1.1.-" evidence="2"/>
<dbReference type="CDD" id="cd02440">
    <property type="entry name" value="AdoMet_MTases"/>
    <property type="match status" value="1"/>
</dbReference>
<proteinExistence type="predicted"/>
<dbReference type="InterPro" id="IPR013216">
    <property type="entry name" value="Methyltransf_11"/>
</dbReference>
<dbReference type="InterPro" id="IPR029063">
    <property type="entry name" value="SAM-dependent_MTases_sf"/>
</dbReference>
<evidence type="ECO:0000313" key="2">
    <source>
        <dbReference type="EMBL" id="MEY8763943.1"/>
    </source>
</evidence>
<sequence length="210" mass="24050">MDSVSYFDSIADKWNVIRENYFENRLKYVVLSKFDIKNKICADLGCGTGFISLALSKDADLVFSLDNSRNMLRQLHDECLDKKINNVYPIKGSITDIPLFDESIDVVYINMALHHVVEADKVIKEAYRILKKNGSFFISDMEEHNGKWTKIEIHDKWLGFSDEQINKWMKTAGFSEVKFEDTGLKCKGYSSKGEYTETGIFIASGIKKGE</sequence>
<protein>
    <submittedName>
        <fullName evidence="2">Class I SAM-dependent methyltransferase</fullName>
        <ecNumber evidence="2">2.1.1.-</ecNumber>
    </submittedName>
</protein>
<accession>A0ABV4DXQ8</accession>
<dbReference type="RefSeq" id="WP_294180758.1">
    <property type="nucleotide sequence ID" value="NZ_JBGFFE010000013.1"/>
</dbReference>
<dbReference type="Gene3D" id="3.40.50.150">
    <property type="entry name" value="Vaccinia Virus protein VP39"/>
    <property type="match status" value="1"/>
</dbReference>
<keyword evidence="2" id="KW-0489">Methyltransferase</keyword>
<name>A0ABV4DXQ8_9CLOT</name>
<feature type="domain" description="Methyltransferase type 11" evidence="1">
    <location>
        <begin position="43"/>
        <end position="138"/>
    </location>
</feature>
<organism evidence="2 3">
    <name type="scientific">Clostridium lapidicellarium</name>
    <dbReference type="NCBI Taxonomy" id="3240931"/>
    <lineage>
        <taxon>Bacteria</taxon>
        <taxon>Bacillati</taxon>
        <taxon>Bacillota</taxon>
        <taxon>Clostridia</taxon>
        <taxon>Eubacteriales</taxon>
        <taxon>Clostridiaceae</taxon>
        <taxon>Clostridium</taxon>
    </lineage>
</organism>
<dbReference type="PANTHER" id="PTHR43861:SF1">
    <property type="entry name" value="TRANS-ACONITATE 2-METHYLTRANSFERASE"/>
    <property type="match status" value="1"/>
</dbReference>
<gene>
    <name evidence="2" type="ORF">AB8S09_09870</name>
</gene>
<comment type="caution">
    <text evidence="2">The sequence shown here is derived from an EMBL/GenBank/DDBJ whole genome shotgun (WGS) entry which is preliminary data.</text>
</comment>
<dbReference type="Pfam" id="PF08241">
    <property type="entry name" value="Methyltransf_11"/>
    <property type="match status" value="1"/>
</dbReference>
<reference evidence="2 3" key="1">
    <citation type="submission" date="2024-08" db="EMBL/GenBank/DDBJ databases">
        <title>Clostridium lapicellarii sp. nov., and Clostridium renhuaiense sp. nov., two species isolated from the mud in a fermentation cellar used for producing sauce-flavour Chinese liquors.</title>
        <authorList>
            <person name="Yang F."/>
            <person name="Wang H."/>
            <person name="Chen L.Q."/>
            <person name="Zhou N."/>
            <person name="Lu J.J."/>
            <person name="Pu X.X."/>
            <person name="Wan B."/>
            <person name="Wang L."/>
            <person name="Liu S.J."/>
        </authorList>
    </citation>
    <scope>NUCLEOTIDE SEQUENCE [LARGE SCALE GENOMIC DNA]</scope>
    <source>
        <strain evidence="2 3">MT-113</strain>
    </source>
</reference>
<keyword evidence="2" id="KW-0808">Transferase</keyword>